<dbReference type="Proteomes" id="UP000011087">
    <property type="component" value="Unassembled WGS sequence"/>
</dbReference>
<dbReference type="GeneID" id="17297282"/>
<dbReference type="RefSeq" id="XP_005827635.1">
    <property type="nucleotide sequence ID" value="XM_005827578.1"/>
</dbReference>
<evidence type="ECO:0000313" key="3">
    <source>
        <dbReference type="EnsemblProtists" id="EKX40655"/>
    </source>
</evidence>
<dbReference type="KEGG" id="gtt:GUITHDRAFT_113189"/>
<evidence type="ECO:0000313" key="4">
    <source>
        <dbReference type="Proteomes" id="UP000011087"/>
    </source>
</evidence>
<reference evidence="4" key="2">
    <citation type="submission" date="2012-11" db="EMBL/GenBank/DDBJ databases">
        <authorList>
            <person name="Kuo A."/>
            <person name="Curtis B.A."/>
            <person name="Tanifuji G."/>
            <person name="Burki F."/>
            <person name="Gruber A."/>
            <person name="Irimia M."/>
            <person name="Maruyama S."/>
            <person name="Arias M.C."/>
            <person name="Ball S.G."/>
            <person name="Gile G.H."/>
            <person name="Hirakawa Y."/>
            <person name="Hopkins J.F."/>
            <person name="Rensing S.A."/>
            <person name="Schmutz J."/>
            <person name="Symeonidi A."/>
            <person name="Elias M."/>
            <person name="Eveleigh R.J."/>
            <person name="Herman E.K."/>
            <person name="Klute M.J."/>
            <person name="Nakayama T."/>
            <person name="Obornik M."/>
            <person name="Reyes-Prieto A."/>
            <person name="Armbrust E.V."/>
            <person name="Aves S.J."/>
            <person name="Beiko R.G."/>
            <person name="Coutinho P."/>
            <person name="Dacks J.B."/>
            <person name="Durnford D.G."/>
            <person name="Fast N.M."/>
            <person name="Green B.R."/>
            <person name="Grisdale C."/>
            <person name="Hempe F."/>
            <person name="Henrissat B."/>
            <person name="Hoppner M.P."/>
            <person name="Ishida K.-I."/>
            <person name="Kim E."/>
            <person name="Koreny L."/>
            <person name="Kroth P.G."/>
            <person name="Liu Y."/>
            <person name="Malik S.-B."/>
            <person name="Maier U.G."/>
            <person name="McRose D."/>
            <person name="Mock T."/>
            <person name="Neilson J.A."/>
            <person name="Onodera N.T."/>
            <person name="Poole A.M."/>
            <person name="Pritham E.J."/>
            <person name="Richards T.A."/>
            <person name="Rocap G."/>
            <person name="Roy S.W."/>
            <person name="Sarai C."/>
            <person name="Schaack S."/>
            <person name="Shirato S."/>
            <person name="Slamovits C.H."/>
            <person name="Spencer D.F."/>
            <person name="Suzuki S."/>
            <person name="Worden A.Z."/>
            <person name="Zauner S."/>
            <person name="Barry K."/>
            <person name="Bell C."/>
            <person name="Bharti A.K."/>
            <person name="Crow J.A."/>
            <person name="Grimwood J."/>
            <person name="Kramer R."/>
            <person name="Lindquist E."/>
            <person name="Lucas S."/>
            <person name="Salamov A."/>
            <person name="McFadden G.I."/>
            <person name="Lane C.E."/>
            <person name="Keeling P.J."/>
            <person name="Gray M.W."/>
            <person name="Grigoriev I.V."/>
            <person name="Archibald J.M."/>
        </authorList>
    </citation>
    <scope>NUCLEOTIDE SEQUENCE</scope>
    <source>
        <strain evidence="4">CCMP2712</strain>
    </source>
</reference>
<dbReference type="OrthoDB" id="2744543at2759"/>
<accession>L1IXU2</accession>
<dbReference type="GO" id="GO:0016747">
    <property type="term" value="F:acyltransferase activity, transferring groups other than amino-acyl groups"/>
    <property type="evidence" value="ECO:0007669"/>
    <property type="project" value="InterPro"/>
</dbReference>
<evidence type="ECO:0000259" key="1">
    <source>
        <dbReference type="PROSITE" id="PS51186"/>
    </source>
</evidence>
<protein>
    <recommendedName>
        <fullName evidence="1">N-acetyltransferase domain-containing protein</fullName>
    </recommendedName>
</protein>
<dbReference type="SUPFAM" id="SSF55729">
    <property type="entry name" value="Acyl-CoA N-acyltransferases (Nat)"/>
    <property type="match status" value="1"/>
</dbReference>
<dbReference type="Gene3D" id="3.40.630.30">
    <property type="match status" value="1"/>
</dbReference>
<dbReference type="CDD" id="cd04301">
    <property type="entry name" value="NAT_SF"/>
    <property type="match status" value="1"/>
</dbReference>
<reference evidence="3" key="3">
    <citation type="submission" date="2016-03" db="UniProtKB">
        <authorList>
            <consortium name="EnsemblProtists"/>
        </authorList>
    </citation>
    <scope>IDENTIFICATION</scope>
</reference>
<feature type="domain" description="N-acetyltransferase" evidence="1">
    <location>
        <begin position="176"/>
        <end position="255"/>
    </location>
</feature>
<gene>
    <name evidence="2" type="ORF">GUITHDRAFT_113189</name>
</gene>
<dbReference type="Pfam" id="PF00583">
    <property type="entry name" value="Acetyltransf_1"/>
    <property type="match status" value="1"/>
</dbReference>
<organism evidence="2">
    <name type="scientific">Guillardia theta (strain CCMP2712)</name>
    <name type="common">Cryptophyte</name>
    <dbReference type="NCBI Taxonomy" id="905079"/>
    <lineage>
        <taxon>Eukaryota</taxon>
        <taxon>Cryptophyceae</taxon>
        <taxon>Pyrenomonadales</taxon>
        <taxon>Geminigeraceae</taxon>
        <taxon>Guillardia</taxon>
    </lineage>
</organism>
<dbReference type="InterPro" id="IPR016181">
    <property type="entry name" value="Acyl_CoA_acyltransferase"/>
</dbReference>
<dbReference type="PROSITE" id="PS51186">
    <property type="entry name" value="GNAT"/>
    <property type="match status" value="1"/>
</dbReference>
<sequence>MFGARKKGCAEQWNKTLKELDSVDTHISFLSQNDYQEVIEVCTAAFVGTDRSPGEGKVRWIFGPENVTGKPQECERFVQGTRWYATWCTNCCFDYGCVLGYRDADSGKLLGVALIMPPGTVKNGNVLTVLRMMNLGWKARGPPLERNTKRYGKFAKERALRAQRMMERMHRTHAAGRHWYVYMLGAHPDAQGKGVGSSLLMTVIKLSKRNGVCTYLECHADKKAFYEKYMKCVEEKVVSNADPNGIDMCACSMIA</sequence>
<dbReference type="AlphaFoldDB" id="L1IXU2"/>
<name>L1IXU2_GUITC</name>
<reference evidence="2 4" key="1">
    <citation type="journal article" date="2012" name="Nature">
        <title>Algal genomes reveal evolutionary mosaicism and the fate of nucleomorphs.</title>
        <authorList>
            <consortium name="DOE Joint Genome Institute"/>
            <person name="Curtis B.A."/>
            <person name="Tanifuji G."/>
            <person name="Burki F."/>
            <person name="Gruber A."/>
            <person name="Irimia M."/>
            <person name="Maruyama S."/>
            <person name="Arias M.C."/>
            <person name="Ball S.G."/>
            <person name="Gile G.H."/>
            <person name="Hirakawa Y."/>
            <person name="Hopkins J.F."/>
            <person name="Kuo A."/>
            <person name="Rensing S.A."/>
            <person name="Schmutz J."/>
            <person name="Symeonidi A."/>
            <person name="Elias M."/>
            <person name="Eveleigh R.J."/>
            <person name="Herman E.K."/>
            <person name="Klute M.J."/>
            <person name="Nakayama T."/>
            <person name="Obornik M."/>
            <person name="Reyes-Prieto A."/>
            <person name="Armbrust E.V."/>
            <person name="Aves S.J."/>
            <person name="Beiko R.G."/>
            <person name="Coutinho P."/>
            <person name="Dacks J.B."/>
            <person name="Durnford D.G."/>
            <person name="Fast N.M."/>
            <person name="Green B.R."/>
            <person name="Grisdale C.J."/>
            <person name="Hempel F."/>
            <person name="Henrissat B."/>
            <person name="Hoppner M.P."/>
            <person name="Ishida K."/>
            <person name="Kim E."/>
            <person name="Koreny L."/>
            <person name="Kroth P.G."/>
            <person name="Liu Y."/>
            <person name="Malik S.B."/>
            <person name="Maier U.G."/>
            <person name="McRose D."/>
            <person name="Mock T."/>
            <person name="Neilson J.A."/>
            <person name="Onodera N.T."/>
            <person name="Poole A.M."/>
            <person name="Pritham E.J."/>
            <person name="Richards T.A."/>
            <person name="Rocap G."/>
            <person name="Roy S.W."/>
            <person name="Sarai C."/>
            <person name="Schaack S."/>
            <person name="Shirato S."/>
            <person name="Slamovits C.H."/>
            <person name="Spencer D.F."/>
            <person name="Suzuki S."/>
            <person name="Worden A.Z."/>
            <person name="Zauner S."/>
            <person name="Barry K."/>
            <person name="Bell C."/>
            <person name="Bharti A.K."/>
            <person name="Crow J.A."/>
            <person name="Grimwood J."/>
            <person name="Kramer R."/>
            <person name="Lindquist E."/>
            <person name="Lucas S."/>
            <person name="Salamov A."/>
            <person name="McFadden G.I."/>
            <person name="Lane C.E."/>
            <person name="Keeling P.J."/>
            <person name="Gray M.W."/>
            <person name="Grigoriev I.V."/>
            <person name="Archibald J.M."/>
        </authorList>
    </citation>
    <scope>NUCLEOTIDE SEQUENCE</scope>
    <source>
        <strain evidence="2 4">CCMP2712</strain>
    </source>
</reference>
<dbReference type="PaxDb" id="55529-EKX40655"/>
<dbReference type="EnsemblProtists" id="EKX40655">
    <property type="protein sequence ID" value="EKX40655"/>
    <property type="gene ID" value="GUITHDRAFT_113189"/>
</dbReference>
<evidence type="ECO:0000313" key="2">
    <source>
        <dbReference type="EMBL" id="EKX40655.1"/>
    </source>
</evidence>
<keyword evidence="4" id="KW-1185">Reference proteome</keyword>
<dbReference type="InterPro" id="IPR000182">
    <property type="entry name" value="GNAT_dom"/>
</dbReference>
<dbReference type="EMBL" id="JH993029">
    <property type="protein sequence ID" value="EKX40655.1"/>
    <property type="molecule type" value="Genomic_DNA"/>
</dbReference>
<dbReference type="InterPro" id="IPR052523">
    <property type="entry name" value="Trichothecene_AcTrans"/>
</dbReference>
<dbReference type="PANTHER" id="PTHR42791:SF1">
    <property type="entry name" value="N-ACETYLTRANSFERASE DOMAIN-CONTAINING PROTEIN"/>
    <property type="match status" value="1"/>
</dbReference>
<proteinExistence type="predicted"/>
<dbReference type="HOGENOM" id="CLU_1091737_0_0_1"/>
<dbReference type="PANTHER" id="PTHR42791">
    <property type="entry name" value="GNAT FAMILY ACETYLTRANSFERASE"/>
    <property type="match status" value="1"/>
</dbReference>